<reference evidence="11 12" key="1">
    <citation type="submission" date="2020-10" db="EMBL/GenBank/DDBJ databases">
        <title>Phylogeny of dyella-like bacteria.</title>
        <authorList>
            <person name="Fu J."/>
        </authorList>
    </citation>
    <scope>NUCLEOTIDE SEQUENCE [LARGE SCALE GENOMIC DNA]</scope>
    <source>
        <strain evidence="11 12">DHOB07</strain>
    </source>
</reference>
<feature type="domain" description="Cytochrome c" evidence="10">
    <location>
        <begin position="201"/>
        <end position="352"/>
    </location>
</feature>
<dbReference type="InterPro" id="IPR026259">
    <property type="entry name" value="MauG/Cytc_peroxidase"/>
</dbReference>
<evidence type="ECO:0000256" key="5">
    <source>
        <dbReference type="ARBA" id="ARBA00022764"/>
    </source>
</evidence>
<evidence type="ECO:0000313" key="12">
    <source>
        <dbReference type="Proteomes" id="UP001620405"/>
    </source>
</evidence>
<keyword evidence="3 8" id="KW-0479">Metal-binding</keyword>
<dbReference type="InterPro" id="IPR009056">
    <property type="entry name" value="Cyt_c-like_dom"/>
</dbReference>
<keyword evidence="2 8" id="KW-0349">Heme</keyword>
<evidence type="ECO:0000313" key="11">
    <source>
        <dbReference type="EMBL" id="MFK2874956.1"/>
    </source>
</evidence>
<evidence type="ECO:0000256" key="7">
    <source>
        <dbReference type="ARBA" id="ARBA00023004"/>
    </source>
</evidence>
<proteinExistence type="predicted"/>
<dbReference type="Gene3D" id="1.10.760.10">
    <property type="entry name" value="Cytochrome c-like domain"/>
    <property type="match status" value="2"/>
</dbReference>
<protein>
    <submittedName>
        <fullName evidence="11">Cytochrome c family protein</fullName>
    </submittedName>
</protein>
<evidence type="ECO:0000259" key="10">
    <source>
        <dbReference type="PROSITE" id="PS51007"/>
    </source>
</evidence>
<dbReference type="Proteomes" id="UP001620405">
    <property type="component" value="Unassembled WGS sequence"/>
</dbReference>
<feature type="transmembrane region" description="Helical" evidence="9">
    <location>
        <begin position="7"/>
        <end position="26"/>
    </location>
</feature>
<keyword evidence="4" id="KW-0732">Signal</keyword>
<keyword evidence="12" id="KW-1185">Reference proteome</keyword>
<feature type="domain" description="Cytochrome c" evidence="10">
    <location>
        <begin position="43"/>
        <end position="181"/>
    </location>
</feature>
<evidence type="ECO:0000256" key="2">
    <source>
        <dbReference type="ARBA" id="ARBA00022617"/>
    </source>
</evidence>
<dbReference type="InterPro" id="IPR051395">
    <property type="entry name" value="Cytochrome_c_Peroxidase/MauG"/>
</dbReference>
<dbReference type="Pfam" id="PF03150">
    <property type="entry name" value="CCP_MauG"/>
    <property type="match status" value="1"/>
</dbReference>
<dbReference type="PANTHER" id="PTHR30600">
    <property type="entry name" value="CYTOCHROME C PEROXIDASE-RELATED"/>
    <property type="match status" value="1"/>
</dbReference>
<dbReference type="PIRSF" id="PIRSF000294">
    <property type="entry name" value="Cytochrome-c_peroxidase"/>
    <property type="match status" value="1"/>
</dbReference>
<accession>A0ABW8IY71</accession>
<dbReference type="SUPFAM" id="SSF46626">
    <property type="entry name" value="Cytochrome c"/>
    <property type="match status" value="2"/>
</dbReference>
<evidence type="ECO:0000256" key="3">
    <source>
        <dbReference type="ARBA" id="ARBA00022723"/>
    </source>
</evidence>
<dbReference type="PANTHER" id="PTHR30600:SF10">
    <property type="entry name" value="BLL6722 PROTEIN"/>
    <property type="match status" value="1"/>
</dbReference>
<keyword evidence="5" id="KW-0574">Periplasm</keyword>
<sequence>MRQSSHTYTYCLIGLMAILVLVALALKSHNAFGRSNPTSQTSLRIALGKQLFNDPQLSADSTIRCASCHVPEKAYTDGRPVAIGVYGRTGTRNTPSLATINASKADAFFWDGRRAALEQAVLDPLTNPVEMGLHSQAELIQKIEQNVEYRNAFAQAFPDIKSVITTHEVATVLVAYLRSLKSPESAYDRYVLQGDPTELSPRARLGLAIFKGKGHCAECHLLQGSPPTLTDHAYHRTGVGLDAVNANLPTLTQAIIERSLQGAAIGDRVATHADEAQLGRFNVTQNPADIGLFRTPSLRGVASTAPYMHDGSVATLDDAIDREVYYRSLQTGYPLNLTVEEHQDLKVFLQAL</sequence>
<keyword evidence="9" id="KW-0472">Membrane</keyword>
<dbReference type="InterPro" id="IPR004852">
    <property type="entry name" value="Di-haem_cyt_c_peroxidsae"/>
</dbReference>
<keyword evidence="7 8" id="KW-0408">Iron</keyword>
<comment type="caution">
    <text evidence="11">The sequence shown here is derived from an EMBL/GenBank/DDBJ whole genome shotgun (WGS) entry which is preliminary data.</text>
</comment>
<gene>
    <name evidence="11" type="ORF">ISP13_15540</name>
</gene>
<evidence type="ECO:0000256" key="9">
    <source>
        <dbReference type="SAM" id="Phobius"/>
    </source>
</evidence>
<evidence type="ECO:0000256" key="4">
    <source>
        <dbReference type="ARBA" id="ARBA00022729"/>
    </source>
</evidence>
<keyword evidence="9" id="KW-0812">Transmembrane</keyword>
<keyword evidence="9" id="KW-1133">Transmembrane helix</keyword>
<comment type="subcellular location">
    <subcellularLocation>
        <location evidence="1">Periplasm</location>
    </subcellularLocation>
</comment>
<organism evidence="11 12">
    <name type="scientific">Dyella lipolytica</name>
    <dbReference type="NCBI Taxonomy" id="1867835"/>
    <lineage>
        <taxon>Bacteria</taxon>
        <taxon>Pseudomonadati</taxon>
        <taxon>Pseudomonadota</taxon>
        <taxon>Gammaproteobacteria</taxon>
        <taxon>Lysobacterales</taxon>
        <taxon>Rhodanobacteraceae</taxon>
        <taxon>Dyella</taxon>
    </lineage>
</organism>
<dbReference type="InterPro" id="IPR036909">
    <property type="entry name" value="Cyt_c-like_dom_sf"/>
</dbReference>
<keyword evidence="6" id="KW-0560">Oxidoreductase</keyword>
<dbReference type="PROSITE" id="PS51007">
    <property type="entry name" value="CYTC"/>
    <property type="match status" value="2"/>
</dbReference>
<evidence type="ECO:0000256" key="1">
    <source>
        <dbReference type="ARBA" id="ARBA00004418"/>
    </source>
</evidence>
<evidence type="ECO:0000256" key="8">
    <source>
        <dbReference type="PROSITE-ProRule" id="PRU00433"/>
    </source>
</evidence>
<name>A0ABW8IY71_9GAMM</name>
<dbReference type="EMBL" id="JADIKG010000013">
    <property type="protein sequence ID" value="MFK2874956.1"/>
    <property type="molecule type" value="Genomic_DNA"/>
</dbReference>
<evidence type="ECO:0000256" key="6">
    <source>
        <dbReference type="ARBA" id="ARBA00023002"/>
    </source>
</evidence>